<dbReference type="RefSeq" id="XP_004995862.1">
    <property type="nucleotide sequence ID" value="XM_004995805.1"/>
</dbReference>
<dbReference type="GO" id="GO:0061512">
    <property type="term" value="P:protein localization to cilium"/>
    <property type="evidence" value="ECO:0007669"/>
    <property type="project" value="TreeGrafter"/>
</dbReference>
<evidence type="ECO:0000256" key="3">
    <source>
        <dbReference type="ARBA" id="ARBA00022574"/>
    </source>
</evidence>
<dbReference type="Gene3D" id="2.130.10.10">
    <property type="entry name" value="YVTN repeat-like/Quinoprotein amine dehydrogenase"/>
    <property type="match status" value="3"/>
</dbReference>
<reference evidence="13" key="1">
    <citation type="submission" date="2009-08" db="EMBL/GenBank/DDBJ databases">
        <title>Annotation of Salpingoeca rosetta.</title>
        <authorList>
            <consortium name="The Broad Institute Genome Sequencing Platform"/>
            <person name="Russ C."/>
            <person name="Cuomo C."/>
            <person name="Burger G."/>
            <person name="Gray M.W."/>
            <person name="Holland P.W.H."/>
            <person name="King N."/>
            <person name="Lang F.B.F."/>
            <person name="Roger A.J."/>
            <person name="Ruiz-Trillo I."/>
            <person name="Young S.K."/>
            <person name="Zeng Q."/>
            <person name="Gargeya S."/>
            <person name="Alvarado L."/>
            <person name="Berlin A."/>
            <person name="Chapman S.B."/>
            <person name="Chen Z."/>
            <person name="Freedman E."/>
            <person name="Gellesch M."/>
            <person name="Goldberg J."/>
            <person name="Griggs A."/>
            <person name="Gujja S."/>
            <person name="Heilman E."/>
            <person name="Heiman D."/>
            <person name="Howarth C."/>
            <person name="Mehta T."/>
            <person name="Neiman D."/>
            <person name="Pearson M."/>
            <person name="Roberts A."/>
            <person name="Saif S."/>
            <person name="Shea T."/>
            <person name="Shenoy N."/>
            <person name="Sisk P."/>
            <person name="Stolte C."/>
            <person name="Sykes S."/>
            <person name="White J."/>
            <person name="Yandava C."/>
            <person name="Haas B."/>
            <person name="Nusbaum C."/>
            <person name="Birren B."/>
        </authorList>
    </citation>
    <scope>NUCLEOTIDE SEQUENCE [LARGE SCALE GENOMIC DNA]</scope>
    <source>
        <strain evidence="13">ATCC 50818</strain>
    </source>
</reference>
<feature type="domain" description="IFT122 first beta-propeller" evidence="10">
    <location>
        <begin position="194"/>
        <end position="297"/>
    </location>
</feature>
<dbReference type="OrthoDB" id="10255582at2759"/>
<dbReference type="Pfam" id="PF25143">
    <property type="entry name" value="Zn_ribbon_IFT122_C"/>
    <property type="match status" value="1"/>
</dbReference>
<dbReference type="Proteomes" id="UP000007799">
    <property type="component" value="Unassembled WGS sequence"/>
</dbReference>
<keyword evidence="4" id="KW-0677">Repeat</keyword>
<dbReference type="STRING" id="946362.F2U4R0"/>
<comment type="subcellular location">
    <subcellularLocation>
        <location evidence="1">Cell projection</location>
        <location evidence="1">Cilium</location>
    </subcellularLocation>
</comment>
<feature type="domain" description="IFT122 first beta-propeller" evidence="10">
    <location>
        <begin position="19"/>
        <end position="193"/>
    </location>
</feature>
<evidence type="ECO:0000313" key="13">
    <source>
        <dbReference type="EMBL" id="EGD82626.1"/>
    </source>
</evidence>
<dbReference type="Pfam" id="PF23377">
    <property type="entry name" value="Beta-prop_IFT122_2nd"/>
    <property type="match status" value="1"/>
</dbReference>
<feature type="region of interest" description="Disordered" evidence="8">
    <location>
        <begin position="1188"/>
        <end position="1211"/>
    </location>
</feature>
<dbReference type="InterPro" id="IPR015943">
    <property type="entry name" value="WD40/YVTN_repeat-like_dom_sf"/>
</dbReference>
<dbReference type="Pfam" id="PF25295">
    <property type="entry name" value="TPR_IFT122"/>
    <property type="match status" value="1"/>
</dbReference>
<dbReference type="SMART" id="SM00320">
    <property type="entry name" value="WD40"/>
    <property type="match status" value="8"/>
</dbReference>
<dbReference type="InterPro" id="IPR057411">
    <property type="entry name" value="TPR_IFT122"/>
</dbReference>
<evidence type="ECO:0000259" key="10">
    <source>
        <dbReference type="Pfam" id="PF23381"/>
    </source>
</evidence>
<gene>
    <name evidence="13" type="ORF">PTSG_11988</name>
</gene>
<dbReference type="SUPFAM" id="SSF50978">
    <property type="entry name" value="WD40 repeat-like"/>
    <property type="match status" value="2"/>
</dbReference>
<keyword evidence="14" id="KW-1185">Reference proteome</keyword>
<organism evidence="14">
    <name type="scientific">Salpingoeca rosetta (strain ATCC 50818 / BSB-021)</name>
    <dbReference type="NCBI Taxonomy" id="946362"/>
    <lineage>
        <taxon>Eukaryota</taxon>
        <taxon>Choanoflagellata</taxon>
        <taxon>Craspedida</taxon>
        <taxon>Salpingoecidae</taxon>
        <taxon>Salpingoeca</taxon>
    </lineage>
</organism>
<feature type="compositionally biased region" description="Polar residues" evidence="8">
    <location>
        <begin position="1065"/>
        <end position="1078"/>
    </location>
</feature>
<evidence type="ECO:0000313" key="14">
    <source>
        <dbReference type="Proteomes" id="UP000007799"/>
    </source>
</evidence>
<dbReference type="Pfam" id="PF23381">
    <property type="entry name" value="Beta-prop_IFT122_1st"/>
    <property type="match status" value="2"/>
</dbReference>
<dbReference type="GO" id="GO:0097730">
    <property type="term" value="C:non-motile cilium"/>
    <property type="evidence" value="ECO:0007669"/>
    <property type="project" value="TreeGrafter"/>
</dbReference>
<evidence type="ECO:0000256" key="7">
    <source>
        <dbReference type="PROSITE-ProRule" id="PRU00221"/>
    </source>
</evidence>
<dbReference type="eggNOG" id="KOG1538">
    <property type="taxonomic scope" value="Eukaryota"/>
</dbReference>
<feature type="domain" description="IFT122 second beta-propeller" evidence="9">
    <location>
        <begin position="302"/>
        <end position="556"/>
    </location>
</feature>
<evidence type="ECO:0000256" key="4">
    <source>
        <dbReference type="ARBA" id="ARBA00022737"/>
    </source>
</evidence>
<dbReference type="GO" id="GO:0035721">
    <property type="term" value="P:intraciliary retrograde transport"/>
    <property type="evidence" value="ECO:0007669"/>
    <property type="project" value="TreeGrafter"/>
</dbReference>
<sequence length="1211" mass="136484">MRSMPVWVDTVHNQQGERQSIYSLAFRPDGTQLIAGAGARVLVYEVADGQVIASLKGHKDVVYCVAFSNDGTLFASGAADKTVIVWDGRTLSGQLKYSHNDTIQALAFNPLNNILASCSSSDFGFWSKDITTVEKTRVSSRICAASWTNDGQYIALGHFNGNVSIRNQRGEEKVLIDRQGRGPVWSLQWNPSKNEKTDTLAVCDCNQRLSFYLLSGRQIGKERVLDYDPCSLSYFSDGNYLVMGGSNRKAGLYTRDGIHLGDICEQEGWVWSCAARPGQNYVAVGCQDGTIALHHLVFSTVHGLYRERYAFRRNMTNVVVQDLSAGTESRVPCRELVKKIAIFKNRLAVQLPKQINVYEMEAMDSGKLKFRLMCKLRRNFECNLLVVCSKHIILCQERRLQSWTFDNQKEREWSTDSMIRYIKVIGGPDGREGLLVGQKNGTILQIFVDNPFPIELIKQATPVRCLDLSSQRTKLAVVNDHGTCLVYDLATKDLLYQEPHANSVAWNTQNEDMLCYSGNGMLHIKAANFPLHVQKLQGFVVGFSGSRIYCLHVHSMKPVDVPQSHSMHQYLKKGEYDGAYRVALTRSVPMEALEGLNFEVAKQSFIRVRDIRYLDLIHRIQERERMGMGDDPDVYRAQIYAYQGRFEEAAKLYARAGQPRLAMEMYCDLRQFDRAKKYVDSSNAEDVQAFMKKQAEWSKTANDPLLAIDILNAAGEEIASINMMGENGMVQKLIDKARATNSAETEVLNRIVYWLQKLDQISLAAEVCEKMNDNRKLVELYVSAKRWEDAFALANRLNEFQEDIYHPYADWLAENDRFDEAQEAYRLAGLEDKAVQVLEVLAHNAVIERRFNDAGFYFWKLADYKLKAIKSAAGDEGFDLANQDEEIKTYETFEHRADLYQAYHAISRYIEEPFTSHSTDNLLSICNFLLNAISSEVPFGMSKFNVLFATAKLGRQLGAFKLARNAIEKMRTLRVPATFREHVNVQAVAIRCKPFEDGEDLQPVCYRCSLPNNLWAGSLSCSNCVHPFVLSKYSFDVLPLVEFSPDVDISDAEALQLIQDDSTLGSKRGSGSTVTSGGAQVMSMDDDEDEEEDPFVQSLARFESGSSSYEIVRVDREMLKKMPSNEVFVQRWGAPLQHRYYRNVLADIEVTMCSSCFNFFGTDEWERVTLESGKCPLCRASTDVDEESEAPAAAASGSKVLLGSQPASSSA</sequence>
<keyword evidence="3 7" id="KW-0853">WD repeat</keyword>
<dbReference type="PANTHER" id="PTHR12764:SF4">
    <property type="entry name" value="INTRAFLAGELLAR TRANSPORT PROTEIN 122 HOMOLOG"/>
    <property type="match status" value="1"/>
</dbReference>
<evidence type="ECO:0000256" key="8">
    <source>
        <dbReference type="SAM" id="MobiDB-lite"/>
    </source>
</evidence>
<feature type="domain" description="IFT122 zinc ribbon" evidence="11">
    <location>
        <begin position="999"/>
        <end position="1041"/>
    </location>
</feature>
<keyword evidence="6" id="KW-0966">Cell projection</keyword>
<dbReference type="FunFam" id="2.130.10.10:FF:000176">
    <property type="entry name" value="Intraflagellar transport protein 122 homolog"/>
    <property type="match status" value="1"/>
</dbReference>
<proteinExistence type="predicted"/>
<keyword evidence="5" id="KW-0969">Cilium</keyword>
<dbReference type="InterPro" id="IPR036322">
    <property type="entry name" value="WD40_repeat_dom_sf"/>
</dbReference>
<dbReference type="EMBL" id="GL832961">
    <property type="protein sequence ID" value="EGD82626.1"/>
    <property type="molecule type" value="Genomic_DNA"/>
</dbReference>
<evidence type="ECO:0000259" key="12">
    <source>
        <dbReference type="Pfam" id="PF25295"/>
    </source>
</evidence>
<dbReference type="GO" id="GO:0030991">
    <property type="term" value="C:intraciliary transport particle A"/>
    <property type="evidence" value="ECO:0007669"/>
    <property type="project" value="TreeGrafter"/>
</dbReference>
<dbReference type="OMA" id="GDSFDTW"/>
<dbReference type="GO" id="GO:1905515">
    <property type="term" value="P:non-motile cilium assembly"/>
    <property type="evidence" value="ECO:0007669"/>
    <property type="project" value="TreeGrafter"/>
</dbReference>
<dbReference type="InterPro" id="IPR056153">
    <property type="entry name" value="Beta-prop_IFT122_1st"/>
</dbReference>
<evidence type="ECO:0000259" key="11">
    <source>
        <dbReference type="Pfam" id="PF25144"/>
    </source>
</evidence>
<dbReference type="PROSITE" id="PS50082">
    <property type="entry name" value="WD_REPEATS_2"/>
    <property type="match status" value="1"/>
</dbReference>
<dbReference type="Pfam" id="PF25144">
    <property type="entry name" value="Zn_ribbon_IFT122"/>
    <property type="match status" value="1"/>
</dbReference>
<evidence type="ECO:0000256" key="6">
    <source>
        <dbReference type="ARBA" id="ARBA00023273"/>
    </source>
</evidence>
<dbReference type="PROSITE" id="PS50294">
    <property type="entry name" value="WD_REPEATS_REGION"/>
    <property type="match status" value="1"/>
</dbReference>
<dbReference type="AlphaFoldDB" id="F2U4R0"/>
<dbReference type="GeneID" id="16076448"/>
<dbReference type="KEGG" id="sre:PTSG_11988"/>
<dbReference type="Gene3D" id="1.25.40.470">
    <property type="match status" value="1"/>
</dbReference>
<feature type="region of interest" description="Disordered" evidence="8">
    <location>
        <begin position="1065"/>
        <end position="1092"/>
    </location>
</feature>
<evidence type="ECO:0000259" key="9">
    <source>
        <dbReference type="Pfam" id="PF23377"/>
    </source>
</evidence>
<dbReference type="InParanoid" id="F2U4R0"/>
<dbReference type="FunCoup" id="F2U4R0">
    <property type="interactions" value="420"/>
</dbReference>
<evidence type="ECO:0000256" key="1">
    <source>
        <dbReference type="ARBA" id="ARBA00004138"/>
    </source>
</evidence>
<dbReference type="InterPro" id="IPR039857">
    <property type="entry name" value="Ift122/121"/>
</dbReference>
<dbReference type="InterPro" id="IPR056152">
    <property type="entry name" value="Beta-prop_IFT122_2nd"/>
</dbReference>
<protein>
    <recommendedName>
        <fullName evidence="2">Intraflagellar transport protein 122 homolog</fullName>
    </recommendedName>
</protein>
<accession>F2U4R0</accession>
<feature type="domain" description="Intraflagellar transport protein 122 homolog TPR" evidence="12">
    <location>
        <begin position="563"/>
        <end position="944"/>
    </location>
</feature>
<dbReference type="InterPro" id="IPR001680">
    <property type="entry name" value="WD40_rpt"/>
</dbReference>
<name>F2U4R0_SALR5</name>
<dbReference type="PANTHER" id="PTHR12764">
    <property type="entry name" value="WD REPEAT DOMAIN-RELATED"/>
    <property type="match status" value="1"/>
</dbReference>
<dbReference type="InterPro" id="IPR056838">
    <property type="entry name" value="Zn_ribbon_IFT122"/>
</dbReference>
<feature type="repeat" description="WD" evidence="7">
    <location>
        <begin position="55"/>
        <end position="87"/>
    </location>
</feature>
<evidence type="ECO:0000256" key="2">
    <source>
        <dbReference type="ARBA" id="ARBA00019442"/>
    </source>
</evidence>
<evidence type="ECO:0000256" key="5">
    <source>
        <dbReference type="ARBA" id="ARBA00023069"/>
    </source>
</evidence>